<dbReference type="Gene3D" id="1.25.40.10">
    <property type="entry name" value="Tetratricopeptide repeat domain"/>
    <property type="match status" value="3"/>
</dbReference>
<dbReference type="PROSITE" id="PS50293">
    <property type="entry name" value="TPR_REGION"/>
    <property type="match status" value="1"/>
</dbReference>
<dbReference type="GO" id="GO:0005524">
    <property type="term" value="F:ATP binding"/>
    <property type="evidence" value="ECO:0007669"/>
    <property type="project" value="UniProtKB-UniRule"/>
</dbReference>
<dbReference type="Proteomes" id="UP000184041">
    <property type="component" value="Unassembled WGS sequence"/>
</dbReference>
<dbReference type="PANTHER" id="PTHR43289">
    <property type="entry name" value="MITOGEN-ACTIVATED PROTEIN KINASE KINASE KINASE 20-RELATED"/>
    <property type="match status" value="1"/>
</dbReference>
<dbReference type="RefSeq" id="WP_073058919.1">
    <property type="nucleotide sequence ID" value="NZ_FQUS01000001.1"/>
</dbReference>
<evidence type="ECO:0000256" key="5">
    <source>
        <dbReference type="PROSITE-ProRule" id="PRU00339"/>
    </source>
</evidence>
<dbReference type="EMBL" id="FQUS01000001">
    <property type="protein sequence ID" value="SHE37996.1"/>
    <property type="molecule type" value="Genomic_DNA"/>
</dbReference>
<dbReference type="InterPro" id="IPR008271">
    <property type="entry name" value="Ser/Thr_kinase_AS"/>
</dbReference>
<dbReference type="PANTHER" id="PTHR43289:SF34">
    <property type="entry name" value="SERINE_THREONINE-PROTEIN KINASE YBDM-RELATED"/>
    <property type="match status" value="1"/>
</dbReference>
<feature type="transmembrane region" description="Helical" evidence="7">
    <location>
        <begin position="389"/>
        <end position="409"/>
    </location>
</feature>
<dbReference type="PROSITE" id="PS50011">
    <property type="entry name" value="PROTEIN_KINASE_DOM"/>
    <property type="match status" value="1"/>
</dbReference>
<gene>
    <name evidence="9" type="ORF">SAMN05443144_101175</name>
</gene>
<feature type="repeat" description="TPR" evidence="5">
    <location>
        <begin position="602"/>
        <end position="635"/>
    </location>
</feature>
<dbReference type="Gene3D" id="1.10.510.10">
    <property type="entry name" value="Transferase(Phosphotransferase) domain 1"/>
    <property type="match status" value="1"/>
</dbReference>
<keyword evidence="2 6" id="KW-0547">Nucleotide-binding</keyword>
<evidence type="ECO:0000259" key="8">
    <source>
        <dbReference type="PROSITE" id="PS50011"/>
    </source>
</evidence>
<dbReference type="CDD" id="cd14014">
    <property type="entry name" value="STKc_PknB_like"/>
    <property type="match status" value="1"/>
</dbReference>
<reference evidence="9 10" key="1">
    <citation type="submission" date="2016-11" db="EMBL/GenBank/DDBJ databases">
        <authorList>
            <person name="Jaros S."/>
            <person name="Januszkiewicz K."/>
            <person name="Wedrychowicz H."/>
        </authorList>
    </citation>
    <scope>NUCLEOTIDE SEQUENCE [LARGE SCALE GENOMIC DNA]</scope>
    <source>
        <strain evidence="9 10">DSM 21986</strain>
    </source>
</reference>
<dbReference type="SMART" id="SM00220">
    <property type="entry name" value="S_TKc"/>
    <property type="match status" value="1"/>
</dbReference>
<keyword evidence="3 9" id="KW-0418">Kinase</keyword>
<evidence type="ECO:0000256" key="7">
    <source>
        <dbReference type="SAM" id="Phobius"/>
    </source>
</evidence>
<evidence type="ECO:0000256" key="6">
    <source>
        <dbReference type="PROSITE-ProRule" id="PRU10141"/>
    </source>
</evidence>
<dbReference type="InterPro" id="IPR011009">
    <property type="entry name" value="Kinase-like_dom_sf"/>
</dbReference>
<dbReference type="PROSITE" id="PS00107">
    <property type="entry name" value="PROTEIN_KINASE_ATP"/>
    <property type="match status" value="1"/>
</dbReference>
<dbReference type="InterPro" id="IPR000719">
    <property type="entry name" value="Prot_kinase_dom"/>
</dbReference>
<dbReference type="Pfam" id="PF00069">
    <property type="entry name" value="Pkinase"/>
    <property type="match status" value="1"/>
</dbReference>
<dbReference type="SMART" id="SM00028">
    <property type="entry name" value="TPR"/>
    <property type="match status" value="5"/>
</dbReference>
<keyword evidence="9" id="KW-0723">Serine/threonine-protein kinase</keyword>
<keyword evidence="7" id="KW-1133">Transmembrane helix</keyword>
<dbReference type="SUPFAM" id="SSF56112">
    <property type="entry name" value="Protein kinase-like (PK-like)"/>
    <property type="match status" value="1"/>
</dbReference>
<keyword evidence="1" id="KW-0808">Transferase</keyword>
<feature type="binding site" evidence="6">
    <location>
        <position position="122"/>
    </location>
    <ligand>
        <name>ATP</name>
        <dbReference type="ChEBI" id="CHEBI:30616"/>
    </ligand>
</feature>
<evidence type="ECO:0000256" key="2">
    <source>
        <dbReference type="ARBA" id="ARBA00022741"/>
    </source>
</evidence>
<keyword evidence="7" id="KW-0472">Membrane</keyword>
<keyword evidence="10" id="KW-1185">Reference proteome</keyword>
<accession>A0A1M4T0N3</accession>
<evidence type="ECO:0000256" key="1">
    <source>
        <dbReference type="ARBA" id="ARBA00022679"/>
    </source>
</evidence>
<keyword evidence="4 6" id="KW-0067">ATP-binding</keyword>
<dbReference type="SUPFAM" id="SSF48452">
    <property type="entry name" value="TPR-like"/>
    <property type="match status" value="3"/>
</dbReference>
<keyword evidence="5" id="KW-0802">TPR repeat</keyword>
<evidence type="ECO:0000256" key="3">
    <source>
        <dbReference type="ARBA" id="ARBA00022777"/>
    </source>
</evidence>
<dbReference type="Gene3D" id="3.30.200.20">
    <property type="entry name" value="Phosphorylase Kinase, domain 1"/>
    <property type="match status" value="1"/>
</dbReference>
<keyword evidence="7" id="KW-0812">Transmembrane</keyword>
<dbReference type="Pfam" id="PF13424">
    <property type="entry name" value="TPR_12"/>
    <property type="match status" value="2"/>
</dbReference>
<evidence type="ECO:0000313" key="10">
    <source>
        <dbReference type="Proteomes" id="UP000184041"/>
    </source>
</evidence>
<organism evidence="9 10">
    <name type="scientific">Fodinibius roseus</name>
    <dbReference type="NCBI Taxonomy" id="1194090"/>
    <lineage>
        <taxon>Bacteria</taxon>
        <taxon>Pseudomonadati</taxon>
        <taxon>Balneolota</taxon>
        <taxon>Balneolia</taxon>
        <taxon>Balneolales</taxon>
        <taxon>Balneolaceae</taxon>
        <taxon>Fodinibius</taxon>
    </lineage>
</organism>
<protein>
    <submittedName>
        <fullName evidence="9">Serine/threonine protein kinase</fullName>
    </submittedName>
</protein>
<dbReference type="GO" id="GO:0004674">
    <property type="term" value="F:protein serine/threonine kinase activity"/>
    <property type="evidence" value="ECO:0007669"/>
    <property type="project" value="UniProtKB-KW"/>
</dbReference>
<dbReference type="InterPro" id="IPR019734">
    <property type="entry name" value="TPR_rpt"/>
</dbReference>
<evidence type="ECO:0000313" key="9">
    <source>
        <dbReference type="EMBL" id="SHE37996.1"/>
    </source>
</evidence>
<feature type="repeat" description="TPR" evidence="5">
    <location>
        <begin position="686"/>
        <end position="719"/>
    </location>
</feature>
<feature type="domain" description="Protein kinase" evidence="8">
    <location>
        <begin position="91"/>
        <end position="360"/>
    </location>
</feature>
<evidence type="ECO:0000256" key="4">
    <source>
        <dbReference type="ARBA" id="ARBA00022840"/>
    </source>
</evidence>
<proteinExistence type="predicted"/>
<dbReference type="InterPro" id="IPR017441">
    <property type="entry name" value="Protein_kinase_ATP_BS"/>
</dbReference>
<dbReference type="InterPro" id="IPR011990">
    <property type="entry name" value="TPR-like_helical_dom_sf"/>
</dbReference>
<dbReference type="STRING" id="1194090.SAMN05443144_101175"/>
<name>A0A1M4T0N3_9BACT</name>
<dbReference type="AlphaFoldDB" id="A0A1M4T0N3"/>
<dbReference type="PROSITE" id="PS00108">
    <property type="entry name" value="PROTEIN_KINASE_ST"/>
    <property type="match status" value="1"/>
</dbReference>
<sequence>MGEENWEKIETIIDRALELPESQRDTFITEQCKGNERLKSEVTLLLESIFDSEGWLDDPKDYKEEFYNDISDDVKELSSQHTLIGQKVGSYTIKEQIGKGGMGAVFLAQRSDDSFEHRVAIKIIREERATQTNIHRFEQEQRILAQLNHPAIAQLYDGGITADGFPYIIMEYVDGTPMDDHCRINKCSIDEIVSLFTQVLEAVRYAHENLVIHRDLKPDNILIDDSGNVKILDFGISKLLKDENGSTRPTEEARLLTPRYAAPEQIRQEPDKTSTDIYALGVVFYELLAGTGPFAFNDRSHYAIEQTILKKEPPQPSTQTADSTLRKKLEGDLDAIVLKAIRKDPEDRYRGVTEFLDDLYNYQHNLPVHARKGTTIYRLSKFFKRNKKGLAIAAGVILLLVSLTGFYTWRIAQERNHAQLQADRAEEITNFLVSILQLNNPSENVGKDITVSDALLHGIDYVEQQEMSAFNRATILGTIGSIQINTGDIEEAGITLEKGMAFVTDSLTEQSEKTIAIGTKYAEWHEDVGNTREAERYYNLTDSLFRAHQLTNTLTFYAHQLNYSDFLLENGQYEKALQVLAQSEQNLNNTAGKNPSLLDLQADLYNNRGRAYKNMGEHRKALDNLDKALTLKQEIYEENNPKIGRLYHNMGVVYATISDFGQAKKMAEQAYTIRVQTLGPEHQLVGSTLHLLGNIAFELEDYEQAFEYNKKSIEINKQKHGPEHFRYALAIREYAKTLSATGRFEEARKQIDQAISIIGDNYGKDHPYYGYMTKTYAEIFAEVEDYAQAMEYGQQTISNFKRNFGPQHPNLGKVFCNQAKYAMKSQKYRQVDSLFTAGLEILELHFDRDNPLIREADSLLTVFRANLP</sequence>
<dbReference type="PROSITE" id="PS50005">
    <property type="entry name" value="TPR"/>
    <property type="match status" value="2"/>
</dbReference>